<dbReference type="SMART" id="SM00614">
    <property type="entry name" value="ZnF_BED"/>
    <property type="match status" value="1"/>
</dbReference>
<dbReference type="GO" id="GO:0005634">
    <property type="term" value="C:nucleus"/>
    <property type="evidence" value="ECO:0007669"/>
    <property type="project" value="UniProtKB-SubCell"/>
</dbReference>
<dbReference type="Gene3D" id="1.10.10.1070">
    <property type="entry name" value="Zinc finger, BED domain-containing"/>
    <property type="match status" value="1"/>
</dbReference>
<evidence type="ECO:0000256" key="9">
    <source>
        <dbReference type="PROSITE-ProRule" id="PRU00027"/>
    </source>
</evidence>
<dbReference type="PANTHER" id="PTHR46481">
    <property type="entry name" value="ZINC FINGER BED DOMAIN-CONTAINING PROTEIN 4"/>
    <property type="match status" value="1"/>
</dbReference>
<dbReference type="AlphaFoldDB" id="A0AAV0XVQ9"/>
<keyword evidence="8" id="KW-0539">Nucleus</keyword>
<comment type="caution">
    <text evidence="12">The sequence shown here is derived from an EMBL/GenBank/DDBJ whole genome shotgun (WGS) entry which is preliminary data.</text>
</comment>
<evidence type="ECO:0000256" key="8">
    <source>
        <dbReference type="ARBA" id="ARBA00023242"/>
    </source>
</evidence>
<name>A0AAV0XVQ9_9HEMI</name>
<dbReference type="EMBL" id="CARXXK010001015">
    <property type="protein sequence ID" value="CAI6371739.1"/>
    <property type="molecule type" value="Genomic_DNA"/>
</dbReference>
<dbReference type="PANTHER" id="PTHR46481:SF10">
    <property type="entry name" value="ZINC FINGER BED DOMAIN-CONTAINING PROTEIN 39"/>
    <property type="match status" value="1"/>
</dbReference>
<proteinExistence type="predicted"/>
<dbReference type="GO" id="GO:0003677">
    <property type="term" value="F:DNA binding"/>
    <property type="evidence" value="ECO:0007669"/>
    <property type="project" value="UniProtKB-KW"/>
</dbReference>
<evidence type="ECO:0000256" key="5">
    <source>
        <dbReference type="ARBA" id="ARBA00023015"/>
    </source>
</evidence>
<reference evidence="12 13" key="1">
    <citation type="submission" date="2023-01" db="EMBL/GenBank/DDBJ databases">
        <authorList>
            <person name="Whitehead M."/>
        </authorList>
    </citation>
    <scope>NUCLEOTIDE SEQUENCE [LARGE SCALE GENOMIC DNA]</scope>
</reference>
<keyword evidence="5" id="KW-0805">Transcription regulation</keyword>
<dbReference type="InterPro" id="IPR003656">
    <property type="entry name" value="Znf_BED"/>
</dbReference>
<evidence type="ECO:0000256" key="7">
    <source>
        <dbReference type="ARBA" id="ARBA00023163"/>
    </source>
</evidence>
<keyword evidence="3 9" id="KW-0863">Zinc-finger</keyword>
<dbReference type="GO" id="GO:0009791">
    <property type="term" value="P:post-embryonic development"/>
    <property type="evidence" value="ECO:0007669"/>
    <property type="project" value="UniProtKB-ARBA"/>
</dbReference>
<accession>A0AAV0XVQ9</accession>
<feature type="domain" description="BED-type" evidence="11">
    <location>
        <begin position="6"/>
        <end position="51"/>
    </location>
</feature>
<evidence type="ECO:0000256" key="1">
    <source>
        <dbReference type="ARBA" id="ARBA00004123"/>
    </source>
</evidence>
<dbReference type="SUPFAM" id="SSF140996">
    <property type="entry name" value="Hermes dimerisation domain"/>
    <property type="match status" value="1"/>
</dbReference>
<feature type="compositionally biased region" description="Basic and acidic residues" evidence="10">
    <location>
        <begin position="63"/>
        <end position="73"/>
    </location>
</feature>
<dbReference type="GO" id="GO:0046983">
    <property type="term" value="F:protein dimerization activity"/>
    <property type="evidence" value="ECO:0007669"/>
    <property type="project" value="InterPro"/>
</dbReference>
<evidence type="ECO:0000256" key="2">
    <source>
        <dbReference type="ARBA" id="ARBA00022723"/>
    </source>
</evidence>
<evidence type="ECO:0000256" key="3">
    <source>
        <dbReference type="ARBA" id="ARBA00022771"/>
    </source>
</evidence>
<keyword evidence="4" id="KW-0862">Zinc</keyword>
<evidence type="ECO:0000256" key="10">
    <source>
        <dbReference type="SAM" id="MobiDB-lite"/>
    </source>
</evidence>
<feature type="compositionally biased region" description="Polar residues" evidence="10">
    <location>
        <begin position="74"/>
        <end position="90"/>
    </location>
</feature>
<keyword evidence="13" id="KW-1185">Reference proteome</keyword>
<evidence type="ECO:0000256" key="4">
    <source>
        <dbReference type="ARBA" id="ARBA00022833"/>
    </source>
</evidence>
<sequence length="644" mass="73048">MSNPKKNASIVWKHFRRDPNTPDVATCSICNNKYKRSNGTTNLLDHLKRKHFTVLCRDELQHTETEQIEEDRNQPGTSGERQSTGVLSPCNNPVMAVTSVVKPVLKRQKQLLLSNRFGTPSENQVRAFHEAIVKMIAEDLQPLSIVENSGFRSMIQLLDPRYEIPSRRSLGRTIIPRIFSTVQSKVEALLNEARHVAITTDIWTSMNTDSYLTMTVHFLSQTQLKTLVLCTKKLDCNHTGANICEIMREELNKWNIFEKVVAVVTDGGANIKSAVRHMGLSHLPCTAHKLNLIVQKALELSDNEEIGPDDNTDESDLKKIFKKCRNIVGFFKRSEVGNRMLVEKQKQLGNETVLKLKQDVRTRWNSTFLMLERLIKLKEPLTIVMMTLKGAPTNLSSEEWNIIEDMIPLLRPFDKLTVELSAEHYPMISMVIPLIRGLQSSLASKNPNTQLGIFIKNRLMENTTKRFDSLEEQTLTPHFSRATLLDPRCKKVVFGLEVNAKEAETCLVSETAALISNVSNTEQTTHTSEVNLDTDGDNVWNFLYSRVSNVQSQTTSRSSATSLMRQYLSMPHQDLKCNVAEFWNDHKTVLAPLSDIALKYIIIPATSVPAERIFSKAGQILSARRNRLLPKNVDQLIFLNKNIM</sequence>
<dbReference type="InterPro" id="IPR052035">
    <property type="entry name" value="ZnF_BED_domain_contain"/>
</dbReference>
<feature type="region of interest" description="Disordered" evidence="10">
    <location>
        <begin position="63"/>
        <end position="90"/>
    </location>
</feature>
<evidence type="ECO:0000259" key="11">
    <source>
        <dbReference type="PROSITE" id="PS50808"/>
    </source>
</evidence>
<gene>
    <name evidence="12" type="ORF">MEUPH1_LOCUS25709</name>
</gene>
<keyword evidence="2" id="KW-0479">Metal-binding</keyword>
<dbReference type="PROSITE" id="PS50808">
    <property type="entry name" value="ZF_BED"/>
    <property type="match status" value="1"/>
</dbReference>
<keyword evidence="7" id="KW-0804">Transcription</keyword>
<evidence type="ECO:0000256" key="6">
    <source>
        <dbReference type="ARBA" id="ARBA00023125"/>
    </source>
</evidence>
<dbReference type="SUPFAM" id="SSF53098">
    <property type="entry name" value="Ribonuclease H-like"/>
    <property type="match status" value="1"/>
</dbReference>
<evidence type="ECO:0000313" key="13">
    <source>
        <dbReference type="Proteomes" id="UP001160148"/>
    </source>
</evidence>
<evidence type="ECO:0000313" key="12">
    <source>
        <dbReference type="EMBL" id="CAI6371739.1"/>
    </source>
</evidence>
<dbReference type="InterPro" id="IPR008906">
    <property type="entry name" value="HATC_C_dom"/>
</dbReference>
<organism evidence="12 13">
    <name type="scientific">Macrosiphum euphorbiae</name>
    <name type="common">potato aphid</name>
    <dbReference type="NCBI Taxonomy" id="13131"/>
    <lineage>
        <taxon>Eukaryota</taxon>
        <taxon>Metazoa</taxon>
        <taxon>Ecdysozoa</taxon>
        <taxon>Arthropoda</taxon>
        <taxon>Hexapoda</taxon>
        <taxon>Insecta</taxon>
        <taxon>Pterygota</taxon>
        <taxon>Neoptera</taxon>
        <taxon>Paraneoptera</taxon>
        <taxon>Hemiptera</taxon>
        <taxon>Sternorrhyncha</taxon>
        <taxon>Aphidomorpha</taxon>
        <taxon>Aphidoidea</taxon>
        <taxon>Aphididae</taxon>
        <taxon>Macrosiphini</taxon>
        <taxon>Macrosiphum</taxon>
    </lineage>
</organism>
<dbReference type="InterPro" id="IPR012337">
    <property type="entry name" value="RNaseH-like_sf"/>
</dbReference>
<dbReference type="SUPFAM" id="SSF57667">
    <property type="entry name" value="beta-beta-alpha zinc fingers"/>
    <property type="match status" value="1"/>
</dbReference>
<dbReference type="GO" id="GO:0008270">
    <property type="term" value="F:zinc ion binding"/>
    <property type="evidence" value="ECO:0007669"/>
    <property type="project" value="UniProtKB-KW"/>
</dbReference>
<dbReference type="Proteomes" id="UP001160148">
    <property type="component" value="Unassembled WGS sequence"/>
</dbReference>
<dbReference type="Pfam" id="PF02892">
    <property type="entry name" value="zf-BED"/>
    <property type="match status" value="1"/>
</dbReference>
<comment type="subcellular location">
    <subcellularLocation>
        <location evidence="1">Nucleus</location>
    </subcellularLocation>
</comment>
<keyword evidence="6" id="KW-0238">DNA-binding</keyword>
<dbReference type="InterPro" id="IPR036236">
    <property type="entry name" value="Znf_C2H2_sf"/>
</dbReference>
<dbReference type="Pfam" id="PF05699">
    <property type="entry name" value="Dimer_Tnp_hAT"/>
    <property type="match status" value="1"/>
</dbReference>
<protein>
    <recommendedName>
        <fullName evidence="11">BED-type domain-containing protein</fullName>
    </recommendedName>
</protein>